<dbReference type="EMBL" id="JBHSBU010000001">
    <property type="protein sequence ID" value="MFC4161551.1"/>
    <property type="molecule type" value="Genomic_DNA"/>
</dbReference>
<evidence type="ECO:0000256" key="1">
    <source>
        <dbReference type="ARBA" id="ARBA00004496"/>
    </source>
</evidence>
<dbReference type="PANTHER" id="PTHR30272:SF1">
    <property type="entry name" value="3-HYDROXYACYL-[ACYL-CARRIER-PROTEIN] DEHYDRATASE"/>
    <property type="match status" value="1"/>
</dbReference>
<dbReference type="RefSeq" id="WP_378168072.1">
    <property type="nucleotide sequence ID" value="NZ_JBHSBU010000001.1"/>
</dbReference>
<evidence type="ECO:0000256" key="8">
    <source>
        <dbReference type="ARBA" id="ARBA00025049"/>
    </source>
</evidence>
<evidence type="ECO:0000256" key="4">
    <source>
        <dbReference type="ARBA" id="ARBA00022516"/>
    </source>
</evidence>
<keyword evidence="11" id="KW-1185">Reference proteome</keyword>
<dbReference type="InterPro" id="IPR029069">
    <property type="entry name" value="HotDog_dom_sf"/>
</dbReference>
<dbReference type="Gene3D" id="3.10.129.10">
    <property type="entry name" value="Hotdog Thioesterase"/>
    <property type="match status" value="1"/>
</dbReference>
<dbReference type="HAMAP" id="MF_00406">
    <property type="entry name" value="FabZ"/>
    <property type="match status" value="1"/>
</dbReference>
<evidence type="ECO:0000256" key="7">
    <source>
        <dbReference type="ARBA" id="ARBA00023239"/>
    </source>
</evidence>
<proteinExistence type="inferred from homology"/>
<dbReference type="GO" id="GO:0019171">
    <property type="term" value="F:(3R)-hydroxyacyl-[acyl-carrier-protein] dehydratase activity"/>
    <property type="evidence" value="ECO:0007669"/>
    <property type="project" value="UniProtKB-EC"/>
</dbReference>
<name>A0ABV8MX33_9NEIS</name>
<dbReference type="EC" id="4.2.1.59" evidence="9"/>
<keyword evidence="7 9" id="KW-0456">Lyase</keyword>
<evidence type="ECO:0000313" key="11">
    <source>
        <dbReference type="Proteomes" id="UP001595791"/>
    </source>
</evidence>
<dbReference type="SUPFAM" id="SSF54637">
    <property type="entry name" value="Thioesterase/thiol ester dehydrase-isomerase"/>
    <property type="match status" value="1"/>
</dbReference>
<comment type="caution">
    <text evidence="10">The sequence shown here is derived from an EMBL/GenBank/DDBJ whole genome shotgun (WGS) entry which is preliminary data.</text>
</comment>
<evidence type="ECO:0000313" key="10">
    <source>
        <dbReference type="EMBL" id="MFC4161551.1"/>
    </source>
</evidence>
<protein>
    <recommendedName>
        <fullName evidence="9">3-hydroxyacyl-[acyl-carrier-protein] dehydratase FabZ</fullName>
        <ecNumber evidence="9">4.2.1.59</ecNumber>
    </recommendedName>
    <alternativeName>
        <fullName evidence="9">(3R)-hydroxymyristoyl-[acyl-carrier-protein] dehydratase</fullName>
        <shortName evidence="9">(3R)-hydroxymyristoyl-ACP dehydrase</shortName>
    </alternativeName>
    <alternativeName>
        <fullName evidence="9">Beta-hydroxyacyl-ACP dehydratase</fullName>
    </alternativeName>
</protein>
<comment type="similarity">
    <text evidence="2 9">Belongs to the thioester dehydratase family. FabZ subfamily.</text>
</comment>
<keyword evidence="4 9" id="KW-0444">Lipid biosynthesis</keyword>
<evidence type="ECO:0000256" key="2">
    <source>
        <dbReference type="ARBA" id="ARBA00009174"/>
    </source>
</evidence>
<keyword evidence="3 9" id="KW-0963">Cytoplasm</keyword>
<reference evidence="11" key="1">
    <citation type="journal article" date="2019" name="Int. J. Syst. Evol. Microbiol.">
        <title>The Global Catalogue of Microorganisms (GCM) 10K type strain sequencing project: providing services to taxonomists for standard genome sequencing and annotation.</title>
        <authorList>
            <consortium name="The Broad Institute Genomics Platform"/>
            <consortium name="The Broad Institute Genome Sequencing Center for Infectious Disease"/>
            <person name="Wu L."/>
            <person name="Ma J."/>
        </authorList>
    </citation>
    <scope>NUCLEOTIDE SEQUENCE [LARGE SCALE GENOMIC DNA]</scope>
    <source>
        <strain evidence="11">LMG 29894</strain>
    </source>
</reference>
<sequence length="144" mass="16070">MDIQGILEHLPHRFPFLLIDRITELVPGERVVALKNVSFNEPFFVGHFPKYPVMPGVLIVEAMAQAAGVLSFKTTGDKPKDGILYLFVGIDNARFKAQVVPGDQLVLKVNIERKLRNIWKYKAIAEVNGQLVAEADLMCAQTPL</sequence>
<dbReference type="NCBIfam" id="NF000582">
    <property type="entry name" value="PRK00006.1"/>
    <property type="match status" value="1"/>
</dbReference>
<keyword evidence="6 9" id="KW-0443">Lipid metabolism</keyword>
<comment type="catalytic activity">
    <reaction evidence="9">
        <text>a (3R)-hydroxyacyl-[ACP] = a (2E)-enoyl-[ACP] + H2O</text>
        <dbReference type="Rhea" id="RHEA:13097"/>
        <dbReference type="Rhea" id="RHEA-COMP:9925"/>
        <dbReference type="Rhea" id="RHEA-COMP:9945"/>
        <dbReference type="ChEBI" id="CHEBI:15377"/>
        <dbReference type="ChEBI" id="CHEBI:78784"/>
        <dbReference type="ChEBI" id="CHEBI:78827"/>
        <dbReference type="EC" id="4.2.1.59"/>
    </reaction>
</comment>
<accession>A0ABV8MX33</accession>
<evidence type="ECO:0000256" key="3">
    <source>
        <dbReference type="ARBA" id="ARBA00022490"/>
    </source>
</evidence>
<dbReference type="Pfam" id="PF07977">
    <property type="entry name" value="FabA"/>
    <property type="match status" value="1"/>
</dbReference>
<organism evidence="10 11">
    <name type="scientific">Chitinimonas lacunae</name>
    <dbReference type="NCBI Taxonomy" id="1963018"/>
    <lineage>
        <taxon>Bacteria</taxon>
        <taxon>Pseudomonadati</taxon>
        <taxon>Pseudomonadota</taxon>
        <taxon>Betaproteobacteria</taxon>
        <taxon>Neisseriales</taxon>
        <taxon>Chitinibacteraceae</taxon>
        <taxon>Chitinimonas</taxon>
    </lineage>
</organism>
<gene>
    <name evidence="9 10" type="primary">fabZ</name>
    <name evidence="10" type="ORF">ACFOW7_19620</name>
</gene>
<dbReference type="Proteomes" id="UP001595791">
    <property type="component" value="Unassembled WGS sequence"/>
</dbReference>
<dbReference type="CDD" id="cd01288">
    <property type="entry name" value="FabZ"/>
    <property type="match status" value="1"/>
</dbReference>
<keyword evidence="5 9" id="KW-0441">Lipid A biosynthesis</keyword>
<evidence type="ECO:0000256" key="5">
    <source>
        <dbReference type="ARBA" id="ARBA00022556"/>
    </source>
</evidence>
<feature type="active site" evidence="9">
    <location>
        <position position="47"/>
    </location>
</feature>
<evidence type="ECO:0000256" key="9">
    <source>
        <dbReference type="HAMAP-Rule" id="MF_00406"/>
    </source>
</evidence>
<evidence type="ECO:0000256" key="6">
    <source>
        <dbReference type="ARBA" id="ARBA00023098"/>
    </source>
</evidence>
<dbReference type="NCBIfam" id="TIGR01750">
    <property type="entry name" value="fabZ"/>
    <property type="match status" value="1"/>
</dbReference>
<dbReference type="PANTHER" id="PTHR30272">
    <property type="entry name" value="3-HYDROXYACYL-[ACYL-CARRIER-PROTEIN] DEHYDRATASE"/>
    <property type="match status" value="1"/>
</dbReference>
<comment type="function">
    <text evidence="8 9">Involved in unsaturated fatty acids biosynthesis. Catalyzes the dehydration of short chain beta-hydroxyacyl-ACPs and long chain saturated and unsaturated beta-hydroxyacyl-ACPs.</text>
</comment>
<dbReference type="InterPro" id="IPR010084">
    <property type="entry name" value="FabZ"/>
</dbReference>
<dbReference type="InterPro" id="IPR013114">
    <property type="entry name" value="FabA_FabZ"/>
</dbReference>
<comment type="subcellular location">
    <subcellularLocation>
        <location evidence="1 9">Cytoplasm</location>
    </subcellularLocation>
</comment>